<name>A0AAN6TWL0_9PEZI</name>
<dbReference type="Gene3D" id="3.90.1200.10">
    <property type="match status" value="1"/>
</dbReference>
<evidence type="ECO:0000259" key="1">
    <source>
        <dbReference type="Pfam" id="PF01636"/>
    </source>
</evidence>
<gene>
    <name evidence="2" type="ORF">N657DRAFT_634932</name>
</gene>
<feature type="domain" description="Aminoglycoside phosphotransferase" evidence="1">
    <location>
        <begin position="156"/>
        <end position="233"/>
    </location>
</feature>
<comment type="caution">
    <text evidence="2">The sequence shown here is derived from an EMBL/GenBank/DDBJ whole genome shotgun (WGS) entry which is preliminary data.</text>
</comment>
<dbReference type="InterPro" id="IPR002575">
    <property type="entry name" value="Aminoglycoside_PTrfase"/>
</dbReference>
<reference evidence="2" key="1">
    <citation type="journal article" date="2023" name="Mol. Phylogenet. Evol.">
        <title>Genome-scale phylogeny and comparative genomics of the fungal order Sordariales.</title>
        <authorList>
            <person name="Hensen N."/>
            <person name="Bonometti L."/>
            <person name="Westerberg I."/>
            <person name="Brannstrom I.O."/>
            <person name="Guillou S."/>
            <person name="Cros-Aarteil S."/>
            <person name="Calhoun S."/>
            <person name="Haridas S."/>
            <person name="Kuo A."/>
            <person name="Mondo S."/>
            <person name="Pangilinan J."/>
            <person name="Riley R."/>
            <person name="LaButti K."/>
            <person name="Andreopoulos B."/>
            <person name="Lipzen A."/>
            <person name="Chen C."/>
            <person name="Yan M."/>
            <person name="Daum C."/>
            <person name="Ng V."/>
            <person name="Clum A."/>
            <person name="Steindorff A."/>
            <person name="Ohm R.A."/>
            <person name="Martin F."/>
            <person name="Silar P."/>
            <person name="Natvig D.O."/>
            <person name="Lalanne C."/>
            <person name="Gautier V."/>
            <person name="Ament-Velasquez S.L."/>
            <person name="Kruys A."/>
            <person name="Hutchinson M.I."/>
            <person name="Powell A.J."/>
            <person name="Barry K."/>
            <person name="Miller A.N."/>
            <person name="Grigoriev I.V."/>
            <person name="Debuchy R."/>
            <person name="Gladieux P."/>
            <person name="Hiltunen Thoren M."/>
            <person name="Johannesson H."/>
        </authorList>
    </citation>
    <scope>NUCLEOTIDE SEQUENCE</scope>
    <source>
        <strain evidence="2">CBS 731.68</strain>
    </source>
</reference>
<dbReference type="SUPFAM" id="SSF56112">
    <property type="entry name" value="Protein kinase-like (PK-like)"/>
    <property type="match status" value="1"/>
</dbReference>
<dbReference type="PANTHER" id="PTHR21310:SF48">
    <property type="entry name" value="AMINOGLYCOSIDE PHOSPHOTRANSFERASE DOMAIN-CONTAINING PROTEIN"/>
    <property type="match status" value="1"/>
</dbReference>
<evidence type="ECO:0000313" key="2">
    <source>
        <dbReference type="EMBL" id="KAK4122098.1"/>
    </source>
</evidence>
<dbReference type="Pfam" id="PF01636">
    <property type="entry name" value="APH"/>
    <property type="match status" value="1"/>
</dbReference>
<dbReference type="PANTHER" id="PTHR21310">
    <property type="entry name" value="AMINOGLYCOSIDE PHOSPHOTRANSFERASE-RELATED-RELATED"/>
    <property type="match status" value="1"/>
</dbReference>
<reference evidence="2" key="2">
    <citation type="submission" date="2023-05" db="EMBL/GenBank/DDBJ databases">
        <authorList>
            <consortium name="Lawrence Berkeley National Laboratory"/>
            <person name="Steindorff A."/>
            <person name="Hensen N."/>
            <person name="Bonometti L."/>
            <person name="Westerberg I."/>
            <person name="Brannstrom I.O."/>
            <person name="Guillou S."/>
            <person name="Cros-Aarteil S."/>
            <person name="Calhoun S."/>
            <person name="Haridas S."/>
            <person name="Kuo A."/>
            <person name="Mondo S."/>
            <person name="Pangilinan J."/>
            <person name="Riley R."/>
            <person name="Labutti K."/>
            <person name="Andreopoulos B."/>
            <person name="Lipzen A."/>
            <person name="Chen C."/>
            <person name="Yanf M."/>
            <person name="Daum C."/>
            <person name="Ng V."/>
            <person name="Clum A."/>
            <person name="Ohm R."/>
            <person name="Martin F."/>
            <person name="Silar P."/>
            <person name="Natvig D."/>
            <person name="Lalanne C."/>
            <person name="Gautier V."/>
            <person name="Ament-Velasquez S.L."/>
            <person name="Kruys A."/>
            <person name="Hutchinson M.I."/>
            <person name="Powell A.J."/>
            <person name="Barry K."/>
            <person name="Miller A.N."/>
            <person name="Grigoriev I.V."/>
            <person name="Debuchy R."/>
            <person name="Gladieux P."/>
            <person name="Thoren M.H."/>
            <person name="Johannesson H."/>
        </authorList>
    </citation>
    <scope>NUCLEOTIDE SEQUENCE</scope>
    <source>
        <strain evidence="2">CBS 731.68</strain>
    </source>
</reference>
<evidence type="ECO:0000313" key="3">
    <source>
        <dbReference type="Proteomes" id="UP001302602"/>
    </source>
</evidence>
<dbReference type="EMBL" id="MU853231">
    <property type="protein sequence ID" value="KAK4122098.1"/>
    <property type="molecule type" value="Genomic_DNA"/>
</dbReference>
<dbReference type="RefSeq" id="XP_062645869.1">
    <property type="nucleotide sequence ID" value="XM_062791317.1"/>
</dbReference>
<dbReference type="AlphaFoldDB" id="A0AAN6TWL0"/>
<dbReference type="InterPro" id="IPR011009">
    <property type="entry name" value="Kinase-like_dom_sf"/>
</dbReference>
<dbReference type="InterPro" id="IPR051678">
    <property type="entry name" value="AGP_Transferase"/>
</dbReference>
<dbReference type="GeneID" id="87828086"/>
<accession>A0AAN6TWL0</accession>
<keyword evidence="3" id="KW-1185">Reference proteome</keyword>
<dbReference type="Proteomes" id="UP001302602">
    <property type="component" value="Unassembled WGS sequence"/>
</dbReference>
<proteinExistence type="predicted"/>
<protein>
    <recommendedName>
        <fullName evidence="1">Aminoglycoside phosphotransferase domain-containing protein</fullName>
    </recommendedName>
</protein>
<organism evidence="2 3">
    <name type="scientific">Parathielavia appendiculata</name>
    <dbReference type="NCBI Taxonomy" id="2587402"/>
    <lineage>
        <taxon>Eukaryota</taxon>
        <taxon>Fungi</taxon>
        <taxon>Dikarya</taxon>
        <taxon>Ascomycota</taxon>
        <taxon>Pezizomycotina</taxon>
        <taxon>Sordariomycetes</taxon>
        <taxon>Sordariomycetidae</taxon>
        <taxon>Sordariales</taxon>
        <taxon>Chaetomiaceae</taxon>
        <taxon>Parathielavia</taxon>
    </lineage>
</organism>
<sequence>MPISSTRCGLLTTPPLGIDLSDRNRKEIYLHTDRVIEKVGNRYILKTTGNTLSPNRRHHNILEGRVPGYTLADCWQELSLGAKLDIAQEIVNYMLQLSRFTNWRMETVSGKRLPNNCFNPRPRDSRGYLSGRWSTDDDIFNNEFYPSLRRAGLSRETIRRIRRTMAPCWGQMVLTHCDLFVGNVMVDPKRGVITGIIDWKSGGYWPEWFQYARITHGCSKDDGEWKWMLSRASRDYIRHAEHGRVWWGMVQTFLYEPDSAEAMVWLGLLLGYLNGRVSRATLERYQGIGEHLREQTQQRNRDMARMLSNRGGRGVEGYYSTVLGYGTFEQRRDTHQQRHKLDLSKQLRQFQSHEAGS</sequence>